<name>A0A0W0G8F0_MONRR</name>
<evidence type="ECO:0000256" key="1">
    <source>
        <dbReference type="SAM" id="MobiDB-lite"/>
    </source>
</evidence>
<reference evidence="2 3" key="1">
    <citation type="submission" date="2015-12" db="EMBL/GenBank/DDBJ databases">
        <title>Draft genome sequence of Moniliophthora roreri, the causal agent of frosty pod rot of cacao.</title>
        <authorList>
            <person name="Aime M.C."/>
            <person name="Diaz-Valderrama J.R."/>
            <person name="Kijpornyongpan T."/>
            <person name="Phillips-Mora W."/>
        </authorList>
    </citation>
    <scope>NUCLEOTIDE SEQUENCE [LARGE SCALE GENOMIC DNA]</scope>
    <source>
        <strain evidence="2 3">MCA 2952</strain>
    </source>
</reference>
<evidence type="ECO:0000313" key="2">
    <source>
        <dbReference type="EMBL" id="KTB44810.1"/>
    </source>
</evidence>
<comment type="caution">
    <text evidence="2">The sequence shown here is derived from an EMBL/GenBank/DDBJ whole genome shotgun (WGS) entry which is preliminary data.</text>
</comment>
<proteinExistence type="predicted"/>
<evidence type="ECO:0000313" key="3">
    <source>
        <dbReference type="Proteomes" id="UP000054988"/>
    </source>
</evidence>
<gene>
    <name evidence="2" type="ORF">WG66_2611</name>
</gene>
<organism evidence="2 3">
    <name type="scientific">Moniliophthora roreri</name>
    <name type="common">Frosty pod rot fungus</name>
    <name type="synonym">Monilia roreri</name>
    <dbReference type="NCBI Taxonomy" id="221103"/>
    <lineage>
        <taxon>Eukaryota</taxon>
        <taxon>Fungi</taxon>
        <taxon>Dikarya</taxon>
        <taxon>Basidiomycota</taxon>
        <taxon>Agaricomycotina</taxon>
        <taxon>Agaricomycetes</taxon>
        <taxon>Agaricomycetidae</taxon>
        <taxon>Agaricales</taxon>
        <taxon>Marasmiineae</taxon>
        <taxon>Marasmiaceae</taxon>
        <taxon>Moniliophthora</taxon>
    </lineage>
</organism>
<dbReference type="eggNOG" id="ENOG502R286">
    <property type="taxonomic scope" value="Eukaryota"/>
</dbReference>
<sequence>MPRSKSEIWNHFIEGGKQNGSHYEAYCRWCIAKRASAQLGEDGTLQFRKTDPWVITVMAHMHRENDEMKKKGEKNDSMKGVVTGKRESMVPHILNCPNASAAAKELARKLKEGAKGNGNTKKRMREEDTEDDEVKNPTKKRVPHTNLVPTKISFLRELDTPFTDVQVEGIRAQLEKTTVSANLPDGWFENLEVIKLFKMIYETARGVMPSRQQVGGGELLHEVDGEDEEMDDEDEEMDDGDEEMNDEAKDRAEHFASWYCKKSGIFQQALMHAMDIMHHPERINQTFFYIECELHPDHENRASEDKYRLRETFMAPLDGTLVYEGYQYMKALDKQAKSRGHIGAIFVEMVDATDVHHPAVHRWLLAIPYSTKDAQKILEDTKWGNVWWASRLRDILEVPESSYEFVYDELAKLPDHLLCDTPMTDYRSVNRERFQNDPNCEYFDGDPQCDYTGRHIALEEGDYTYELNEMLTYDRLAKRWLEHNQSAGRLLFLNGFLYKVPGPEAGNGVVSNRYNRVGSFQSP</sequence>
<dbReference type="Proteomes" id="UP000054988">
    <property type="component" value="Unassembled WGS sequence"/>
</dbReference>
<accession>A0A0W0G8F0</accession>
<feature type="region of interest" description="Disordered" evidence="1">
    <location>
        <begin position="110"/>
        <end position="143"/>
    </location>
</feature>
<dbReference type="EMBL" id="LATX01000842">
    <property type="protein sequence ID" value="KTB44810.1"/>
    <property type="molecule type" value="Genomic_DNA"/>
</dbReference>
<dbReference type="AlphaFoldDB" id="A0A0W0G8F0"/>
<protein>
    <submittedName>
        <fullName evidence="2">Uncharacterized protein</fullName>
    </submittedName>
</protein>